<sequence>MEVSVLMYEYTKNKLAYGAKKAGERNVFLSPAGNNLLEPASLSHAFQLLEDRHQRLTFLTEVVLNMEGLFTNRNLIQ</sequence>
<reference evidence="1 2" key="1">
    <citation type="submission" date="2016-11" db="EMBL/GenBank/DDBJ databases">
        <authorList>
            <person name="Jaros S."/>
            <person name="Januszkiewicz K."/>
            <person name="Wedrychowicz H."/>
        </authorList>
    </citation>
    <scope>NUCLEOTIDE SEQUENCE [LARGE SCALE GENOMIC DNA]</scope>
    <source>
        <strain evidence="1 2">DSM 27406</strain>
    </source>
</reference>
<accession>A0A1M7K6K2</accession>
<gene>
    <name evidence="1" type="ORF">SAMN05444266_109179</name>
</gene>
<evidence type="ECO:0000313" key="2">
    <source>
        <dbReference type="Proteomes" id="UP000184420"/>
    </source>
</evidence>
<keyword evidence="2" id="KW-1185">Reference proteome</keyword>
<dbReference type="AlphaFoldDB" id="A0A1M7K6K2"/>
<dbReference type="EMBL" id="FRBL01000009">
    <property type="protein sequence ID" value="SHM60942.1"/>
    <property type="molecule type" value="Genomic_DNA"/>
</dbReference>
<evidence type="ECO:0000313" key="1">
    <source>
        <dbReference type="EMBL" id="SHM60942.1"/>
    </source>
</evidence>
<protein>
    <submittedName>
        <fullName evidence="1">Uncharacterized protein</fullName>
    </submittedName>
</protein>
<name>A0A1M7K6K2_9BACT</name>
<organism evidence="1 2">
    <name type="scientific">Chitinophaga jiangningensis</name>
    <dbReference type="NCBI Taxonomy" id="1419482"/>
    <lineage>
        <taxon>Bacteria</taxon>
        <taxon>Pseudomonadati</taxon>
        <taxon>Bacteroidota</taxon>
        <taxon>Chitinophagia</taxon>
        <taxon>Chitinophagales</taxon>
        <taxon>Chitinophagaceae</taxon>
        <taxon>Chitinophaga</taxon>
    </lineage>
</organism>
<proteinExistence type="predicted"/>
<dbReference type="Proteomes" id="UP000184420">
    <property type="component" value="Unassembled WGS sequence"/>
</dbReference>